<keyword evidence="3" id="KW-1185">Reference proteome</keyword>
<dbReference type="Proteomes" id="UP001497482">
    <property type="component" value="Chromosome 23"/>
</dbReference>
<sequence length="68" mass="7552">MWTWQRLRQFRWMSASASAQSSVKPKRISETPRYDIGLTVSDLAPGSSNTPARGQPYPSPLLGDLGMN</sequence>
<name>A0AAV2LHQ0_KNICA</name>
<feature type="region of interest" description="Disordered" evidence="1">
    <location>
        <begin position="39"/>
        <end position="68"/>
    </location>
</feature>
<evidence type="ECO:0000313" key="2">
    <source>
        <dbReference type="EMBL" id="CAL1599745.1"/>
    </source>
</evidence>
<dbReference type="AlphaFoldDB" id="A0AAV2LHQ0"/>
<protein>
    <submittedName>
        <fullName evidence="2">Uncharacterized protein</fullName>
    </submittedName>
</protein>
<gene>
    <name evidence="2" type="ORF">KC01_LOCUS27958</name>
</gene>
<organism evidence="2 3">
    <name type="scientific">Knipowitschia caucasica</name>
    <name type="common">Caucasian dwarf goby</name>
    <name type="synonym">Pomatoschistus caucasicus</name>
    <dbReference type="NCBI Taxonomy" id="637954"/>
    <lineage>
        <taxon>Eukaryota</taxon>
        <taxon>Metazoa</taxon>
        <taxon>Chordata</taxon>
        <taxon>Craniata</taxon>
        <taxon>Vertebrata</taxon>
        <taxon>Euteleostomi</taxon>
        <taxon>Actinopterygii</taxon>
        <taxon>Neopterygii</taxon>
        <taxon>Teleostei</taxon>
        <taxon>Neoteleostei</taxon>
        <taxon>Acanthomorphata</taxon>
        <taxon>Gobiaria</taxon>
        <taxon>Gobiiformes</taxon>
        <taxon>Gobioidei</taxon>
        <taxon>Gobiidae</taxon>
        <taxon>Gobiinae</taxon>
        <taxon>Knipowitschia</taxon>
    </lineage>
</organism>
<evidence type="ECO:0000313" key="3">
    <source>
        <dbReference type="Proteomes" id="UP001497482"/>
    </source>
</evidence>
<dbReference type="EMBL" id="OZ035845">
    <property type="protein sequence ID" value="CAL1599745.1"/>
    <property type="molecule type" value="Genomic_DNA"/>
</dbReference>
<accession>A0AAV2LHQ0</accession>
<proteinExistence type="predicted"/>
<reference evidence="2 3" key="1">
    <citation type="submission" date="2024-04" db="EMBL/GenBank/DDBJ databases">
        <authorList>
            <person name="Waldvogel A.-M."/>
            <person name="Schoenle A."/>
        </authorList>
    </citation>
    <scope>NUCLEOTIDE SEQUENCE [LARGE SCALE GENOMIC DNA]</scope>
</reference>
<evidence type="ECO:0000256" key="1">
    <source>
        <dbReference type="SAM" id="MobiDB-lite"/>
    </source>
</evidence>